<dbReference type="Proteomes" id="UP000219338">
    <property type="component" value="Unassembled WGS sequence"/>
</dbReference>
<organism evidence="1 2">
    <name type="scientific">Armillaria ostoyae</name>
    <name type="common">Armillaria root rot fungus</name>
    <dbReference type="NCBI Taxonomy" id="47428"/>
    <lineage>
        <taxon>Eukaryota</taxon>
        <taxon>Fungi</taxon>
        <taxon>Dikarya</taxon>
        <taxon>Basidiomycota</taxon>
        <taxon>Agaricomycotina</taxon>
        <taxon>Agaricomycetes</taxon>
        <taxon>Agaricomycetidae</taxon>
        <taxon>Agaricales</taxon>
        <taxon>Marasmiineae</taxon>
        <taxon>Physalacriaceae</taxon>
        <taxon>Armillaria</taxon>
    </lineage>
</organism>
<sequence>MSPYPRPWRPPPTVNFLLKDIQSGPSPKQVICISKMLEFAGIRTYFGSDIDLGTVAGAGLAFSATASSSRYPTGFPLNKLKCKR</sequence>
<keyword evidence="2" id="KW-1185">Reference proteome</keyword>
<name>A0A284RJ25_ARMOS</name>
<accession>A0A284RJ25</accession>
<evidence type="ECO:0000313" key="1">
    <source>
        <dbReference type="EMBL" id="SJL08742.1"/>
    </source>
</evidence>
<gene>
    <name evidence="1" type="ORF">ARMOST_12112</name>
</gene>
<proteinExistence type="predicted"/>
<protein>
    <submittedName>
        <fullName evidence="1">Uncharacterized protein</fullName>
    </submittedName>
</protein>
<dbReference type="AlphaFoldDB" id="A0A284RJ25"/>
<reference evidence="2" key="1">
    <citation type="journal article" date="2017" name="Nat. Ecol. Evol.">
        <title>Genome expansion and lineage-specific genetic innovations in the forest pathogenic fungi Armillaria.</title>
        <authorList>
            <person name="Sipos G."/>
            <person name="Prasanna A.N."/>
            <person name="Walter M.C."/>
            <person name="O'Connor E."/>
            <person name="Balint B."/>
            <person name="Krizsan K."/>
            <person name="Kiss B."/>
            <person name="Hess J."/>
            <person name="Varga T."/>
            <person name="Slot J."/>
            <person name="Riley R."/>
            <person name="Boka B."/>
            <person name="Rigling D."/>
            <person name="Barry K."/>
            <person name="Lee J."/>
            <person name="Mihaltcheva S."/>
            <person name="LaButti K."/>
            <person name="Lipzen A."/>
            <person name="Waldron R."/>
            <person name="Moloney N.M."/>
            <person name="Sperisen C."/>
            <person name="Kredics L."/>
            <person name="Vagvoelgyi C."/>
            <person name="Patrignani A."/>
            <person name="Fitzpatrick D."/>
            <person name="Nagy I."/>
            <person name="Doyle S."/>
            <person name="Anderson J.B."/>
            <person name="Grigoriev I.V."/>
            <person name="Gueldener U."/>
            <person name="Muensterkoetter M."/>
            <person name="Nagy L.G."/>
        </authorList>
    </citation>
    <scope>NUCLEOTIDE SEQUENCE [LARGE SCALE GENOMIC DNA]</scope>
    <source>
        <strain evidence="2">C18/9</strain>
    </source>
</reference>
<evidence type="ECO:0000313" key="2">
    <source>
        <dbReference type="Proteomes" id="UP000219338"/>
    </source>
</evidence>
<dbReference type="EMBL" id="FUEG01000009">
    <property type="protein sequence ID" value="SJL08742.1"/>
    <property type="molecule type" value="Genomic_DNA"/>
</dbReference>